<dbReference type="PANTHER" id="PTHR30627">
    <property type="entry name" value="PEPTIDOGLYCAN D,D-TRANSPEPTIDASE"/>
    <property type="match status" value="1"/>
</dbReference>
<dbReference type="GO" id="GO:0008800">
    <property type="term" value="F:beta-lactamase activity"/>
    <property type="evidence" value="ECO:0007669"/>
    <property type="project" value="UniProtKB-EC"/>
</dbReference>
<evidence type="ECO:0000256" key="8">
    <source>
        <dbReference type="ARBA" id="ARBA00023251"/>
    </source>
</evidence>
<evidence type="ECO:0000256" key="2">
    <source>
        <dbReference type="ARBA" id="ARBA00004370"/>
    </source>
</evidence>
<organism evidence="11 12">
    <name type="scientific">Candidatus Dojkabacteria bacterium</name>
    <dbReference type="NCBI Taxonomy" id="2099670"/>
    <lineage>
        <taxon>Bacteria</taxon>
        <taxon>Candidatus Dojkabacteria</taxon>
    </lineage>
</organism>
<dbReference type="EC" id="3.5.2.6" evidence="4"/>
<reference evidence="11" key="2">
    <citation type="journal article" date="2021" name="Microbiome">
        <title>Successional dynamics and alternative stable states in a saline activated sludge microbial community over 9 years.</title>
        <authorList>
            <person name="Wang Y."/>
            <person name="Ye J."/>
            <person name="Ju F."/>
            <person name="Liu L."/>
            <person name="Boyd J.A."/>
            <person name="Deng Y."/>
            <person name="Parks D.H."/>
            <person name="Jiang X."/>
            <person name="Yin X."/>
            <person name="Woodcroft B.J."/>
            <person name="Tyson G.W."/>
            <person name="Hugenholtz P."/>
            <person name="Polz M.F."/>
            <person name="Zhang T."/>
        </authorList>
    </citation>
    <scope>NUCLEOTIDE SEQUENCE</scope>
    <source>
        <strain evidence="11">HKST-UBA11</strain>
    </source>
</reference>
<comment type="subcellular location">
    <subcellularLocation>
        <location evidence="2">Membrane</location>
    </subcellularLocation>
</comment>
<evidence type="ECO:0000256" key="4">
    <source>
        <dbReference type="ARBA" id="ARBA00012865"/>
    </source>
</evidence>
<reference evidence="11" key="1">
    <citation type="submission" date="2020-04" db="EMBL/GenBank/DDBJ databases">
        <authorList>
            <person name="Zhang T."/>
        </authorList>
    </citation>
    <scope>NUCLEOTIDE SEQUENCE</scope>
    <source>
        <strain evidence="11">HKST-UBA11</strain>
    </source>
</reference>
<dbReference type="GO" id="GO:0008658">
    <property type="term" value="F:penicillin binding"/>
    <property type="evidence" value="ECO:0007669"/>
    <property type="project" value="InterPro"/>
</dbReference>
<evidence type="ECO:0000313" key="12">
    <source>
        <dbReference type="Proteomes" id="UP000754563"/>
    </source>
</evidence>
<dbReference type="Gene3D" id="3.30.1390.30">
    <property type="entry name" value="Penicillin-binding protein 2a, domain 3"/>
    <property type="match status" value="1"/>
</dbReference>
<evidence type="ECO:0000256" key="5">
    <source>
        <dbReference type="ARBA" id="ARBA00022729"/>
    </source>
</evidence>
<dbReference type="InterPro" id="IPR005311">
    <property type="entry name" value="PBP_dimer"/>
</dbReference>
<dbReference type="Proteomes" id="UP000754563">
    <property type="component" value="Unassembled WGS sequence"/>
</dbReference>
<evidence type="ECO:0000256" key="3">
    <source>
        <dbReference type="ARBA" id="ARBA00007898"/>
    </source>
</evidence>
<dbReference type="SUPFAM" id="SSF56601">
    <property type="entry name" value="beta-lactamase/transpeptidase-like"/>
    <property type="match status" value="1"/>
</dbReference>
<dbReference type="Pfam" id="PF03717">
    <property type="entry name" value="PBP_dimer"/>
    <property type="match status" value="1"/>
</dbReference>
<dbReference type="InterPro" id="IPR012338">
    <property type="entry name" value="Beta-lactam/transpept-like"/>
</dbReference>
<feature type="domain" description="Penicillin-binding protein dimerisation" evidence="10">
    <location>
        <begin position="40"/>
        <end position="178"/>
    </location>
</feature>
<dbReference type="AlphaFoldDB" id="A0A955RKH9"/>
<evidence type="ECO:0000256" key="1">
    <source>
        <dbReference type="ARBA" id="ARBA00001526"/>
    </source>
</evidence>
<evidence type="ECO:0000259" key="9">
    <source>
        <dbReference type="Pfam" id="PF00905"/>
    </source>
</evidence>
<dbReference type="EMBL" id="JAGQLH010000021">
    <property type="protein sequence ID" value="MCA9385467.1"/>
    <property type="molecule type" value="Genomic_DNA"/>
</dbReference>
<dbReference type="GO" id="GO:0005886">
    <property type="term" value="C:plasma membrane"/>
    <property type="evidence" value="ECO:0007669"/>
    <property type="project" value="TreeGrafter"/>
</dbReference>
<accession>A0A955RKH9</accession>
<keyword evidence="5" id="KW-0732">Signal</keyword>
<dbReference type="Pfam" id="PF00905">
    <property type="entry name" value="Transpeptidase"/>
    <property type="match status" value="1"/>
</dbReference>
<dbReference type="GO" id="GO:0071555">
    <property type="term" value="P:cell wall organization"/>
    <property type="evidence" value="ECO:0007669"/>
    <property type="project" value="TreeGrafter"/>
</dbReference>
<keyword evidence="8" id="KW-0046">Antibiotic resistance</keyword>
<dbReference type="GO" id="GO:0046677">
    <property type="term" value="P:response to antibiotic"/>
    <property type="evidence" value="ECO:0007669"/>
    <property type="project" value="UniProtKB-KW"/>
</dbReference>
<dbReference type="SUPFAM" id="SSF56519">
    <property type="entry name" value="Penicillin binding protein dimerisation domain"/>
    <property type="match status" value="1"/>
</dbReference>
<evidence type="ECO:0000256" key="6">
    <source>
        <dbReference type="ARBA" id="ARBA00022801"/>
    </source>
</evidence>
<feature type="domain" description="Penicillin-binding protein transpeptidase" evidence="9">
    <location>
        <begin position="226"/>
        <end position="549"/>
    </location>
</feature>
<proteinExistence type="inferred from homology"/>
<dbReference type="Gene3D" id="3.90.1310.10">
    <property type="entry name" value="Penicillin-binding protein 2a (Domain 2)"/>
    <property type="match status" value="1"/>
</dbReference>
<keyword evidence="6" id="KW-0378">Hydrolase</keyword>
<evidence type="ECO:0000313" key="11">
    <source>
        <dbReference type="EMBL" id="MCA9385467.1"/>
    </source>
</evidence>
<dbReference type="Gene3D" id="3.40.710.10">
    <property type="entry name" value="DD-peptidase/beta-lactamase superfamily"/>
    <property type="match status" value="1"/>
</dbReference>
<dbReference type="InterPro" id="IPR036138">
    <property type="entry name" value="PBP_dimer_sf"/>
</dbReference>
<comment type="catalytic activity">
    <reaction evidence="1">
        <text>a beta-lactam + H2O = a substituted beta-amino acid</text>
        <dbReference type="Rhea" id="RHEA:20401"/>
        <dbReference type="ChEBI" id="CHEBI:15377"/>
        <dbReference type="ChEBI" id="CHEBI:35627"/>
        <dbReference type="ChEBI" id="CHEBI:140347"/>
        <dbReference type="EC" id="3.5.2.6"/>
    </reaction>
</comment>
<dbReference type="PANTHER" id="PTHR30627:SF6">
    <property type="entry name" value="BETA-LACTAMASE YBXI-RELATED"/>
    <property type="match status" value="1"/>
</dbReference>
<dbReference type="InterPro" id="IPR050515">
    <property type="entry name" value="Beta-lactam/transpept"/>
</dbReference>
<dbReference type="InterPro" id="IPR001460">
    <property type="entry name" value="PCN-bd_Tpept"/>
</dbReference>
<evidence type="ECO:0000259" key="10">
    <source>
        <dbReference type="Pfam" id="PF03717"/>
    </source>
</evidence>
<keyword evidence="7" id="KW-0472">Membrane</keyword>
<comment type="caution">
    <text evidence="11">The sequence shown here is derived from an EMBL/GenBank/DDBJ whole genome shotgun (WGS) entry which is preliminary data.</text>
</comment>
<gene>
    <name evidence="11" type="ORF">KC717_02345</name>
</gene>
<evidence type="ECO:0000256" key="7">
    <source>
        <dbReference type="ARBA" id="ARBA00023136"/>
    </source>
</evidence>
<protein>
    <recommendedName>
        <fullName evidence="4">beta-lactamase</fullName>
        <ecNumber evidence="4">3.5.2.6</ecNumber>
    </recommendedName>
</protein>
<comment type="similarity">
    <text evidence="3">Belongs to the class-D beta-lactamase family.</text>
</comment>
<name>A0A955RKH9_9BACT</name>
<sequence>MFLFIMLGGIYSLLGIQVIRGDEYFKRSLENIYLTNVEIAPRGRIVTDDGKVVAFDEKTYTLEIDTNNIDIAEFSQYISSLSVSDHAAIKVYEIPSKKLFDELKEIIPLGRGVTFVERTKRRYPFVEEYSHVVGYLGEGVSESYKSDYENSYGRVGKMGLERYYDSYLVGVNAFEVVVGDGGDEDRIELQRLRSGYDLHTTIDSRWQHFFTTSLRNSVLGGNAVAGSVVVLKSETGEVKTMVSYPGFDAEIFGDTDREDEVVGVLKDDLSPMLNRATSMVLSPGSTFKPIVAVAGLDSGVINVDQRYVSRGCEDLSDTVSFCEADGVSLGSVNVVEALGRSSNLYFCNVGRSFEREYSPSGAIQELLSYVDRFDFVDPTEIDLLEEYVGGVSTPEYVWRFGGRYWSIGDMCNMVIGQGFVTVTPLRMAVTAASLVNGGNIVRPYIVSYISDGEDVVYKNSPQNLGNLGVDDGVLAVVSKGMEATVSDSRGTANSLVDLRNEYKLRIKTGSADATERIGGEVYEGAHSWVIGTFNLDGEDYSFAMVQQFGGRGYETLPIIKEFLGCLDEGDECFEVER</sequence>